<evidence type="ECO:0000256" key="5">
    <source>
        <dbReference type="ARBA" id="ARBA00023004"/>
    </source>
</evidence>
<keyword evidence="5" id="KW-0408">Iron</keyword>
<evidence type="ECO:0000256" key="1">
    <source>
        <dbReference type="ARBA" id="ARBA00001954"/>
    </source>
</evidence>
<organism evidence="7 8">
    <name type="scientific">Polyrhizophydium stewartii</name>
    <dbReference type="NCBI Taxonomy" id="2732419"/>
    <lineage>
        <taxon>Eukaryota</taxon>
        <taxon>Fungi</taxon>
        <taxon>Fungi incertae sedis</taxon>
        <taxon>Chytridiomycota</taxon>
        <taxon>Chytridiomycota incertae sedis</taxon>
        <taxon>Chytridiomycetes</taxon>
        <taxon>Rhizophydiales</taxon>
        <taxon>Rhizophydiales incertae sedis</taxon>
        <taxon>Polyrhizophydium</taxon>
    </lineage>
</organism>
<dbReference type="InterPro" id="IPR037151">
    <property type="entry name" value="AlkB-like_sf"/>
</dbReference>
<keyword evidence="8" id="KW-1185">Reference proteome</keyword>
<feature type="non-terminal residue" evidence="7">
    <location>
        <position position="1"/>
    </location>
</feature>
<comment type="cofactor">
    <cofactor evidence="1">
        <name>Fe(2+)</name>
        <dbReference type="ChEBI" id="CHEBI:29033"/>
    </cofactor>
</comment>
<accession>A0ABR4MWH1</accession>
<dbReference type="InterPro" id="IPR004574">
    <property type="entry name" value="Alkb"/>
</dbReference>
<comment type="caution">
    <text evidence="7">The sequence shown here is derived from an EMBL/GenBank/DDBJ whole genome shotgun (WGS) entry which is preliminary data.</text>
</comment>
<feature type="domain" description="Alpha-ketoglutarate-dependent dioxygenase AlkB-like" evidence="6">
    <location>
        <begin position="32"/>
        <end position="166"/>
    </location>
</feature>
<keyword evidence="3" id="KW-0223">Dioxygenase</keyword>
<evidence type="ECO:0000256" key="2">
    <source>
        <dbReference type="ARBA" id="ARBA00022723"/>
    </source>
</evidence>
<evidence type="ECO:0000313" key="7">
    <source>
        <dbReference type="EMBL" id="KAL2911619.1"/>
    </source>
</evidence>
<proteinExistence type="predicted"/>
<evidence type="ECO:0000256" key="4">
    <source>
        <dbReference type="ARBA" id="ARBA00023002"/>
    </source>
</evidence>
<dbReference type="InterPro" id="IPR027450">
    <property type="entry name" value="AlkB-like"/>
</dbReference>
<evidence type="ECO:0000313" key="8">
    <source>
        <dbReference type="Proteomes" id="UP001527925"/>
    </source>
</evidence>
<reference evidence="7 8" key="1">
    <citation type="submission" date="2023-09" db="EMBL/GenBank/DDBJ databases">
        <title>Pangenome analysis of Batrachochytrium dendrobatidis and related Chytrids.</title>
        <authorList>
            <person name="Yacoub M.N."/>
            <person name="Stajich J.E."/>
            <person name="James T.Y."/>
        </authorList>
    </citation>
    <scope>NUCLEOTIDE SEQUENCE [LARGE SCALE GENOMIC DNA]</scope>
    <source>
        <strain evidence="7 8">JEL0888</strain>
    </source>
</reference>
<gene>
    <name evidence="7" type="ORF">HK105_208920</name>
</gene>
<dbReference type="Proteomes" id="UP001527925">
    <property type="component" value="Unassembled WGS sequence"/>
</dbReference>
<keyword evidence="4" id="KW-0560">Oxidoreductase</keyword>
<dbReference type="Gene3D" id="2.60.120.590">
    <property type="entry name" value="Alpha-ketoglutarate-dependent dioxygenase AlkB-like"/>
    <property type="match status" value="1"/>
</dbReference>
<sequence>SADQSADLRIDPPTNKMAAPKPAPIARAIIRMYWATLGFQHNLALKEQYFDWQPVFLQSIDAITCEIVALLAPATGYSTDCWRSEAGIVNFYHPSDTLAAHQDRSEIDMDAPLVSLSIGLDAVFLFGAKKRNDKPVPLWLRSGDMVVMAGKERRACRGVLLMLPDTCLEHLRDPAGC</sequence>
<evidence type="ECO:0000259" key="6">
    <source>
        <dbReference type="Pfam" id="PF13532"/>
    </source>
</evidence>
<dbReference type="SUPFAM" id="SSF51197">
    <property type="entry name" value="Clavaminate synthase-like"/>
    <property type="match status" value="1"/>
</dbReference>
<dbReference type="PANTHER" id="PTHR16557">
    <property type="entry name" value="ALKYLATED DNA REPAIR PROTEIN ALKB-RELATED"/>
    <property type="match status" value="1"/>
</dbReference>
<dbReference type="PANTHER" id="PTHR16557:SF2">
    <property type="entry name" value="NUCLEIC ACID DIOXYGENASE ALKBH1"/>
    <property type="match status" value="1"/>
</dbReference>
<protein>
    <recommendedName>
        <fullName evidence="6">Alpha-ketoglutarate-dependent dioxygenase AlkB-like domain-containing protein</fullName>
    </recommendedName>
</protein>
<dbReference type="Pfam" id="PF13532">
    <property type="entry name" value="2OG-FeII_Oxy_2"/>
    <property type="match status" value="1"/>
</dbReference>
<keyword evidence="2" id="KW-0479">Metal-binding</keyword>
<name>A0ABR4MWH1_9FUNG</name>
<evidence type="ECO:0000256" key="3">
    <source>
        <dbReference type="ARBA" id="ARBA00022964"/>
    </source>
</evidence>
<dbReference type="EMBL" id="JADGIZ020000096">
    <property type="protein sequence ID" value="KAL2911619.1"/>
    <property type="molecule type" value="Genomic_DNA"/>
</dbReference>